<proteinExistence type="predicted"/>
<evidence type="ECO:0000313" key="2">
    <source>
        <dbReference type="Proteomes" id="UP000319143"/>
    </source>
</evidence>
<dbReference type="AlphaFoldDB" id="A0A5C6DII8"/>
<comment type="caution">
    <text evidence="1">The sequence shown here is derived from an EMBL/GenBank/DDBJ whole genome shotgun (WGS) entry which is preliminary data.</text>
</comment>
<dbReference type="Proteomes" id="UP000319143">
    <property type="component" value="Unassembled WGS sequence"/>
</dbReference>
<evidence type="ECO:0000313" key="1">
    <source>
        <dbReference type="EMBL" id="TWU37183.1"/>
    </source>
</evidence>
<gene>
    <name evidence="1" type="ORF">Poly41_33100</name>
</gene>
<keyword evidence="2" id="KW-1185">Reference proteome</keyword>
<sequence length="38" mass="4383">MLRSKKQGTYGPMRPLGHGCSLVFKLQVTADQLIFWKF</sequence>
<organism evidence="1 2">
    <name type="scientific">Novipirellula artificiosorum</name>
    <dbReference type="NCBI Taxonomy" id="2528016"/>
    <lineage>
        <taxon>Bacteria</taxon>
        <taxon>Pseudomonadati</taxon>
        <taxon>Planctomycetota</taxon>
        <taxon>Planctomycetia</taxon>
        <taxon>Pirellulales</taxon>
        <taxon>Pirellulaceae</taxon>
        <taxon>Novipirellula</taxon>
    </lineage>
</organism>
<accession>A0A5C6DII8</accession>
<protein>
    <submittedName>
        <fullName evidence="1">Uncharacterized protein</fullName>
    </submittedName>
</protein>
<name>A0A5C6DII8_9BACT</name>
<dbReference type="EMBL" id="SJPV01000005">
    <property type="protein sequence ID" value="TWU37183.1"/>
    <property type="molecule type" value="Genomic_DNA"/>
</dbReference>
<reference evidence="1 2" key="1">
    <citation type="submission" date="2019-02" db="EMBL/GenBank/DDBJ databases">
        <title>Deep-cultivation of Planctomycetes and their phenomic and genomic characterization uncovers novel biology.</title>
        <authorList>
            <person name="Wiegand S."/>
            <person name="Jogler M."/>
            <person name="Boedeker C."/>
            <person name="Pinto D."/>
            <person name="Vollmers J."/>
            <person name="Rivas-Marin E."/>
            <person name="Kohn T."/>
            <person name="Peeters S.H."/>
            <person name="Heuer A."/>
            <person name="Rast P."/>
            <person name="Oberbeckmann S."/>
            <person name="Bunk B."/>
            <person name="Jeske O."/>
            <person name="Meyerdierks A."/>
            <person name="Storesund J.E."/>
            <person name="Kallscheuer N."/>
            <person name="Luecker S."/>
            <person name="Lage O.M."/>
            <person name="Pohl T."/>
            <person name="Merkel B.J."/>
            <person name="Hornburger P."/>
            <person name="Mueller R.-W."/>
            <person name="Bruemmer F."/>
            <person name="Labrenz M."/>
            <person name="Spormann A.M."/>
            <person name="Op Den Camp H."/>
            <person name="Overmann J."/>
            <person name="Amann R."/>
            <person name="Jetten M.S.M."/>
            <person name="Mascher T."/>
            <person name="Medema M.H."/>
            <person name="Devos D.P."/>
            <person name="Kaster A.-K."/>
            <person name="Ovreas L."/>
            <person name="Rohde M."/>
            <person name="Galperin M.Y."/>
            <person name="Jogler C."/>
        </authorList>
    </citation>
    <scope>NUCLEOTIDE SEQUENCE [LARGE SCALE GENOMIC DNA]</scope>
    <source>
        <strain evidence="1 2">Poly41</strain>
    </source>
</reference>